<evidence type="ECO:0000313" key="3">
    <source>
        <dbReference type="Proteomes" id="UP000010467"/>
    </source>
</evidence>
<dbReference type="EMBL" id="CP003383">
    <property type="protein sequence ID" value="AFZ69693.1"/>
    <property type="molecule type" value="Genomic_DNA"/>
</dbReference>
<protein>
    <submittedName>
        <fullName evidence="2">Uncharacterized protein</fullName>
    </submittedName>
</protein>
<keyword evidence="1" id="KW-0812">Transmembrane</keyword>
<dbReference type="HOGENOM" id="CLU_1719350_0_0_0"/>
<evidence type="ECO:0000256" key="1">
    <source>
        <dbReference type="SAM" id="Phobius"/>
    </source>
</evidence>
<feature type="transmembrane region" description="Helical" evidence="1">
    <location>
        <begin position="12"/>
        <end position="30"/>
    </location>
</feature>
<feature type="transmembrane region" description="Helical" evidence="1">
    <location>
        <begin position="90"/>
        <end position="109"/>
    </location>
</feature>
<dbReference type="Proteomes" id="UP000010467">
    <property type="component" value="Plasmid pDEIPE01"/>
</dbReference>
<dbReference type="AlphaFoldDB" id="L0A757"/>
<gene>
    <name evidence="2" type="ordered locus">Deipe_4353</name>
</gene>
<evidence type="ECO:0000313" key="2">
    <source>
        <dbReference type="EMBL" id="AFZ69693.1"/>
    </source>
</evidence>
<feature type="transmembrane region" description="Helical" evidence="1">
    <location>
        <begin position="50"/>
        <end position="69"/>
    </location>
</feature>
<dbReference type="RefSeq" id="WP_015231593.1">
    <property type="nucleotide sequence ID" value="NC_019789.1"/>
</dbReference>
<sequence length="152" mass="17225">MERRHREPNWQLVLAVFVLAPIVLSSLARLLGGTQGWLQRHGQWREEDFFFVFAAMVVIGGGVVAAIWWKRSPTPLHFPRDESLQERAKEIFFGLLNLYGGAAVLLAGGILYRNWYEGWLDDARDLTDLLVGVLCFGVALLAAVLVLKRLHR</sequence>
<geneLocation type="plasmid" evidence="2 3">
    <name>pDEIPE01</name>
</geneLocation>
<organism evidence="2 3">
    <name type="scientific">Deinococcus peraridilitoris (strain DSM 19664 / LMG 22246 / CIP 109416 / KR-200)</name>
    <dbReference type="NCBI Taxonomy" id="937777"/>
    <lineage>
        <taxon>Bacteria</taxon>
        <taxon>Thermotogati</taxon>
        <taxon>Deinococcota</taxon>
        <taxon>Deinococci</taxon>
        <taxon>Deinococcales</taxon>
        <taxon>Deinococcaceae</taxon>
        <taxon>Deinococcus</taxon>
    </lineage>
</organism>
<keyword evidence="2" id="KW-0614">Plasmid</keyword>
<feature type="transmembrane region" description="Helical" evidence="1">
    <location>
        <begin position="129"/>
        <end position="147"/>
    </location>
</feature>
<reference evidence="3" key="1">
    <citation type="submission" date="2012-03" db="EMBL/GenBank/DDBJ databases">
        <title>Complete sequence of plasmid 1 of Deinococcus peraridilitoris DSM 19664.</title>
        <authorList>
            <person name="Lucas S."/>
            <person name="Copeland A."/>
            <person name="Lapidus A."/>
            <person name="Glavina del Rio T."/>
            <person name="Dalin E."/>
            <person name="Tice H."/>
            <person name="Bruce D."/>
            <person name="Goodwin L."/>
            <person name="Pitluck S."/>
            <person name="Peters L."/>
            <person name="Mikhailova N."/>
            <person name="Lu M."/>
            <person name="Kyrpides N."/>
            <person name="Mavromatis K."/>
            <person name="Ivanova N."/>
            <person name="Brettin T."/>
            <person name="Detter J.C."/>
            <person name="Han C."/>
            <person name="Larimer F."/>
            <person name="Land M."/>
            <person name="Hauser L."/>
            <person name="Markowitz V."/>
            <person name="Cheng J.-F."/>
            <person name="Hugenholtz P."/>
            <person name="Woyke T."/>
            <person name="Wu D."/>
            <person name="Pukall R."/>
            <person name="Steenblock K."/>
            <person name="Brambilla E."/>
            <person name="Klenk H.-P."/>
            <person name="Eisen J.A."/>
        </authorList>
    </citation>
    <scope>NUCLEOTIDE SEQUENCE [LARGE SCALE GENOMIC DNA]</scope>
    <source>
        <strain evidence="3">DSM 19664 / LMG 22246 / CIP 109416 / KR-200</strain>
        <plasmid evidence="3">Plasmid pDEIPE01</plasmid>
    </source>
</reference>
<accession>L0A757</accession>
<keyword evidence="1" id="KW-0472">Membrane</keyword>
<dbReference type="KEGG" id="dpd:Deipe_4353"/>
<name>L0A757_DEIPD</name>
<proteinExistence type="predicted"/>
<keyword evidence="3" id="KW-1185">Reference proteome</keyword>
<keyword evidence="1" id="KW-1133">Transmembrane helix</keyword>